<accession>A0A1K1XFX0</accession>
<dbReference type="PANTHER" id="PTHR35176:SF6">
    <property type="entry name" value="HEME OXYGENASE HI_0854-RELATED"/>
    <property type="match status" value="1"/>
</dbReference>
<dbReference type="InterPro" id="IPR011576">
    <property type="entry name" value="Pyridox_Oxase_N"/>
</dbReference>
<dbReference type="InterPro" id="IPR052019">
    <property type="entry name" value="F420H2_bilvrd_red/Heme_oxyg"/>
</dbReference>
<name>A0A1K1XFX0_9GAMM</name>
<feature type="domain" description="Pyridoxamine 5'-phosphate oxidase N-terminal" evidence="2">
    <location>
        <begin position="18"/>
        <end position="143"/>
    </location>
</feature>
<dbReference type="EMBL" id="FPJW01000006">
    <property type="protein sequence ID" value="SFX48585.1"/>
    <property type="molecule type" value="Genomic_DNA"/>
</dbReference>
<evidence type="ECO:0000259" key="2">
    <source>
        <dbReference type="Pfam" id="PF01243"/>
    </source>
</evidence>
<dbReference type="GO" id="GO:0070967">
    <property type="term" value="F:coenzyme F420 binding"/>
    <property type="evidence" value="ECO:0007669"/>
    <property type="project" value="TreeGrafter"/>
</dbReference>
<dbReference type="GO" id="GO:0016627">
    <property type="term" value="F:oxidoreductase activity, acting on the CH-CH group of donors"/>
    <property type="evidence" value="ECO:0007669"/>
    <property type="project" value="TreeGrafter"/>
</dbReference>
<evidence type="ECO:0000313" key="4">
    <source>
        <dbReference type="Proteomes" id="UP000182350"/>
    </source>
</evidence>
<dbReference type="Pfam" id="PF01243">
    <property type="entry name" value="PNPOx_N"/>
    <property type="match status" value="1"/>
</dbReference>
<evidence type="ECO:0000313" key="3">
    <source>
        <dbReference type="EMBL" id="SFX48585.1"/>
    </source>
</evidence>
<dbReference type="PANTHER" id="PTHR35176">
    <property type="entry name" value="HEME OXYGENASE HI_0854-RELATED"/>
    <property type="match status" value="1"/>
</dbReference>
<protein>
    <recommendedName>
        <fullName evidence="2">Pyridoxamine 5'-phosphate oxidase N-terminal domain-containing protein</fullName>
    </recommendedName>
</protein>
<organism evidence="3 4">
    <name type="scientific">Marinospirillum alkaliphilum DSM 21637</name>
    <dbReference type="NCBI Taxonomy" id="1122209"/>
    <lineage>
        <taxon>Bacteria</taxon>
        <taxon>Pseudomonadati</taxon>
        <taxon>Pseudomonadota</taxon>
        <taxon>Gammaproteobacteria</taxon>
        <taxon>Oceanospirillales</taxon>
        <taxon>Oceanospirillaceae</taxon>
        <taxon>Marinospirillum</taxon>
    </lineage>
</organism>
<dbReference type="Proteomes" id="UP000182350">
    <property type="component" value="Unassembled WGS sequence"/>
</dbReference>
<dbReference type="SUPFAM" id="SSF50475">
    <property type="entry name" value="FMN-binding split barrel"/>
    <property type="match status" value="1"/>
</dbReference>
<dbReference type="Gene3D" id="2.30.110.10">
    <property type="entry name" value="Electron Transport, Fmn-binding Protein, Chain A"/>
    <property type="match status" value="1"/>
</dbReference>
<reference evidence="3 4" key="1">
    <citation type="submission" date="2016-11" db="EMBL/GenBank/DDBJ databases">
        <authorList>
            <person name="Jaros S."/>
            <person name="Januszkiewicz K."/>
            <person name="Wedrychowicz H."/>
        </authorList>
    </citation>
    <scope>NUCLEOTIDE SEQUENCE [LARGE SCALE GENOMIC DNA]</scope>
    <source>
        <strain evidence="3 4">DSM 21637</strain>
    </source>
</reference>
<keyword evidence="4" id="KW-1185">Reference proteome</keyword>
<dbReference type="InterPro" id="IPR012349">
    <property type="entry name" value="Split_barrel_FMN-bd"/>
</dbReference>
<dbReference type="OrthoDB" id="5345368at2"/>
<dbReference type="PIRSF" id="PIRSF004633">
    <property type="entry name" value="UCP_PLP_oxd"/>
    <property type="match status" value="1"/>
</dbReference>
<keyword evidence="1" id="KW-0560">Oxidoreductase</keyword>
<dbReference type="STRING" id="1122209.SAMN02745752_01818"/>
<dbReference type="GO" id="GO:0005829">
    <property type="term" value="C:cytosol"/>
    <property type="evidence" value="ECO:0007669"/>
    <property type="project" value="TreeGrafter"/>
</dbReference>
<sequence>MKAESVDLNAAAADFSVFVASFNSVILSTVNADGLPEASYAPCIQQDGCFYVYVSELASHTRNLLDRPQASLLFIEPETEARNLFARKRATLEISARNIERESQQWLVVLSAMETKLGNTVSVIRGLKDFHLLELKPRKATFVTGFGKAFELHGAQLKEISHISRR</sequence>
<gene>
    <name evidence="3" type="ORF">SAMN02745752_01818</name>
</gene>
<evidence type="ECO:0000256" key="1">
    <source>
        <dbReference type="ARBA" id="ARBA00023002"/>
    </source>
</evidence>
<dbReference type="AlphaFoldDB" id="A0A1K1XFX0"/>
<dbReference type="InterPro" id="IPR014419">
    <property type="entry name" value="HutZ"/>
</dbReference>
<proteinExistence type="predicted"/>
<dbReference type="RefSeq" id="WP_072326121.1">
    <property type="nucleotide sequence ID" value="NZ_FPJW01000006.1"/>
</dbReference>